<evidence type="ECO:0000256" key="3">
    <source>
        <dbReference type="ARBA" id="ARBA00022490"/>
    </source>
</evidence>
<dbReference type="GO" id="GO:0005737">
    <property type="term" value="C:cytoplasm"/>
    <property type="evidence" value="ECO:0007669"/>
    <property type="project" value="UniProtKB-SubCell"/>
</dbReference>
<evidence type="ECO:0000256" key="6">
    <source>
        <dbReference type="ARBA" id="ARBA00022741"/>
    </source>
</evidence>
<evidence type="ECO:0000259" key="17">
    <source>
        <dbReference type="PROSITE" id="PS50011"/>
    </source>
</evidence>
<comment type="catalytic activity">
    <reaction evidence="14">
        <text>L-threonyl-[protein] + ATP = O-phospho-L-threonyl-[protein] + ADP + H(+)</text>
        <dbReference type="Rhea" id="RHEA:46608"/>
        <dbReference type="Rhea" id="RHEA-COMP:11060"/>
        <dbReference type="Rhea" id="RHEA-COMP:11605"/>
        <dbReference type="ChEBI" id="CHEBI:15378"/>
        <dbReference type="ChEBI" id="CHEBI:30013"/>
        <dbReference type="ChEBI" id="CHEBI:30616"/>
        <dbReference type="ChEBI" id="CHEBI:61977"/>
        <dbReference type="ChEBI" id="CHEBI:456216"/>
        <dbReference type="EC" id="2.7.12.1"/>
    </reaction>
</comment>
<proteinExistence type="predicted"/>
<keyword evidence="3" id="KW-0963">Cytoplasm</keyword>
<evidence type="ECO:0000256" key="7">
    <source>
        <dbReference type="ARBA" id="ARBA00022777"/>
    </source>
</evidence>
<dbReference type="OrthoDB" id="122279at2759"/>
<feature type="binding site" evidence="16">
    <location>
        <position position="668"/>
    </location>
    <ligand>
        <name>ATP</name>
        <dbReference type="ChEBI" id="CHEBI:30616"/>
    </ligand>
</feature>
<comment type="subcellular location">
    <subcellularLocation>
        <location evidence="1">Cytoplasm</location>
    </subcellularLocation>
</comment>
<dbReference type="PANTHER" id="PTHR46392">
    <property type="entry name" value="DUAL SERINE/THREONINE AND TYROSINE PROTEIN KINASE"/>
    <property type="match status" value="1"/>
</dbReference>
<keyword evidence="4" id="KW-0723">Serine/threonine-protein kinase</keyword>
<gene>
    <name evidence="18" type="ORF">CJN711_LOCUS31457</name>
    <name evidence="19" type="ORF">KQP761_LOCUS36715</name>
    <name evidence="20" type="ORF">MBJ925_LOCUS8786</name>
</gene>
<dbReference type="InterPro" id="IPR000719">
    <property type="entry name" value="Prot_kinase_dom"/>
</dbReference>
<dbReference type="InterPro" id="IPR017441">
    <property type="entry name" value="Protein_kinase_ATP_BS"/>
</dbReference>
<dbReference type="EMBL" id="CAJNOW010020773">
    <property type="protein sequence ID" value="CAF1681407.1"/>
    <property type="molecule type" value="Genomic_DNA"/>
</dbReference>
<evidence type="ECO:0000256" key="13">
    <source>
        <dbReference type="ARBA" id="ARBA00049003"/>
    </source>
</evidence>
<sequence length="902" mass="103939">MTNRFKTSITNTNSNSSLFTQEFAKIIRRYKRFCVYIKRLLEETNRSYNEINDKRVLAPEKFSEIKLSEVNREFIENLSSRPIALIVCSQTYNGKARFVNELLNEALLPESPIIKNNDIVRMIRIKHHVTTGVGLNISGSFELVDTDGVQTAASWSTVPREDIIVNDEKDCRPHRIDEDNDQYETALLEIRKPLTLLGNDLQILITPSNQKLHIKQIYSQITEGIIPIFVYIIDQEKLSDNDLEDLRLFRTVTSNEPILFIRIDRSNSPDNPSLNIDETPCVQIFRQLFDLGFVSLAPTESCDETSEARATQFQSDIIDNGLSNFPLFLNYISKHLDRLTVRAVSNLQCSQELCLDVFNDSAFEMARDMLITPKRLNYTREKEKELYESLISLTNSKQNEIQKLILESIGEIQERLIDQACSLEISGIELTDQLTVKTTRDLKKCTNIIQDFVLERFNKAIAEKLVCSVSILHKDYVGTLTRCLNNLERNQDDDDRSTSASEALQEILQSAYQVNISVPTNSNFFKILIDRVKELFRTFSWSNCPRIDPDFKRSVASTILQNLSEAKLAKSVCAQLNDRIRMSHENFDTLLKQLEHRHSDRLKSTEDKQQRVRKEFTPKIARHLLESTSLKDLIEYGLPKFGRELGRGQYGVVYECESWANQRLCVLKSVVPPDDRHWNDLALEFHYLRRIPEHPRVVKLIGSVIDHSNRDQTPVLLVMERLKRDLHAALKHKLAFQTRIQISLDVVEGLRYLHGLGLVHRDIKLKNVLLDSSNHARLTDLGFCKPEVMMSGSLVGTPIHMAPELFTSKYDHTVDIYAFGILFWYICSNGVKLPSNFDICPSKDVLWSRVKQGVRPERLSSFTDECWEIMIKCWQPQPSSRPYLGEVQEKLENIFSKTISNV</sequence>
<evidence type="ECO:0000256" key="10">
    <source>
        <dbReference type="ARBA" id="ARBA00040421"/>
    </source>
</evidence>
<dbReference type="GO" id="GO:0043066">
    <property type="term" value="P:negative regulation of apoptotic process"/>
    <property type="evidence" value="ECO:0007669"/>
    <property type="project" value="TreeGrafter"/>
</dbReference>
<dbReference type="GO" id="GO:0004674">
    <property type="term" value="F:protein serine/threonine kinase activity"/>
    <property type="evidence" value="ECO:0007669"/>
    <property type="project" value="UniProtKB-KW"/>
</dbReference>
<dbReference type="GO" id="GO:0044344">
    <property type="term" value="P:cellular response to fibroblast growth factor stimulus"/>
    <property type="evidence" value="ECO:0007669"/>
    <property type="project" value="TreeGrafter"/>
</dbReference>
<evidence type="ECO:0000256" key="8">
    <source>
        <dbReference type="ARBA" id="ARBA00022840"/>
    </source>
</evidence>
<dbReference type="PROSITE" id="PS00108">
    <property type="entry name" value="PROTEIN_KINASE_ST"/>
    <property type="match status" value="1"/>
</dbReference>
<dbReference type="GO" id="GO:0004712">
    <property type="term" value="F:protein serine/threonine/tyrosine kinase activity"/>
    <property type="evidence" value="ECO:0007669"/>
    <property type="project" value="UniProtKB-EC"/>
</dbReference>
<reference evidence="18" key="1">
    <citation type="submission" date="2021-02" db="EMBL/GenBank/DDBJ databases">
        <authorList>
            <person name="Nowell W R."/>
        </authorList>
    </citation>
    <scope>NUCLEOTIDE SEQUENCE</scope>
</reference>
<dbReference type="GO" id="GO:0005524">
    <property type="term" value="F:ATP binding"/>
    <property type="evidence" value="ECO:0007669"/>
    <property type="project" value="UniProtKB-UniRule"/>
</dbReference>
<dbReference type="PROSITE" id="PS00107">
    <property type="entry name" value="PROTEIN_KINASE_ATP"/>
    <property type="match status" value="1"/>
</dbReference>
<evidence type="ECO:0000256" key="14">
    <source>
        <dbReference type="ARBA" id="ARBA00049308"/>
    </source>
</evidence>
<keyword evidence="9" id="KW-0829">Tyrosine-protein kinase</keyword>
<dbReference type="GO" id="GO:0070374">
    <property type="term" value="P:positive regulation of ERK1 and ERK2 cascade"/>
    <property type="evidence" value="ECO:0007669"/>
    <property type="project" value="TreeGrafter"/>
</dbReference>
<evidence type="ECO:0000256" key="11">
    <source>
        <dbReference type="ARBA" id="ARBA00041268"/>
    </source>
</evidence>
<dbReference type="InterPro" id="IPR011009">
    <property type="entry name" value="Kinase-like_dom_sf"/>
</dbReference>
<dbReference type="GO" id="GO:0045743">
    <property type="term" value="P:positive regulation of fibroblast growth factor receptor signaling pathway"/>
    <property type="evidence" value="ECO:0007669"/>
    <property type="project" value="TreeGrafter"/>
</dbReference>
<evidence type="ECO:0000313" key="21">
    <source>
        <dbReference type="Proteomes" id="UP000663855"/>
    </source>
</evidence>
<dbReference type="PROSITE" id="PS50011">
    <property type="entry name" value="PROTEIN_KINASE_DOM"/>
    <property type="match status" value="1"/>
</dbReference>
<keyword evidence="6 16" id="KW-0547">Nucleotide-binding</keyword>
<feature type="domain" description="Protein kinase" evidence="17">
    <location>
        <begin position="639"/>
        <end position="895"/>
    </location>
</feature>
<keyword evidence="5" id="KW-0808">Transferase</keyword>
<name>A0A815Y2S0_9BILA</name>
<evidence type="ECO:0000256" key="5">
    <source>
        <dbReference type="ARBA" id="ARBA00022679"/>
    </source>
</evidence>
<dbReference type="SMART" id="SM00220">
    <property type="entry name" value="S_TKc"/>
    <property type="match status" value="1"/>
</dbReference>
<protein>
    <recommendedName>
        <fullName evidence="10">Dual serine/threonine and tyrosine protein kinase</fullName>
        <ecNumber evidence="2">2.7.12.1</ecNumber>
    </recommendedName>
    <alternativeName>
        <fullName evidence="12">Dusty protein kinase</fullName>
    </alternativeName>
    <alternativeName>
        <fullName evidence="11">Receptor-interacting serine/threonine-protein kinase 5</fullName>
    </alternativeName>
</protein>
<comment type="catalytic activity">
    <reaction evidence="15">
        <text>L-tyrosyl-[protein] + ATP = O-phospho-L-tyrosyl-[protein] + ADP + H(+)</text>
        <dbReference type="Rhea" id="RHEA:10596"/>
        <dbReference type="Rhea" id="RHEA-COMP:10136"/>
        <dbReference type="Rhea" id="RHEA-COMP:20101"/>
        <dbReference type="ChEBI" id="CHEBI:15378"/>
        <dbReference type="ChEBI" id="CHEBI:30616"/>
        <dbReference type="ChEBI" id="CHEBI:46858"/>
        <dbReference type="ChEBI" id="CHEBI:61978"/>
        <dbReference type="ChEBI" id="CHEBI:456216"/>
        <dbReference type="EC" id="2.7.12.1"/>
    </reaction>
</comment>
<dbReference type="SUPFAM" id="SSF56112">
    <property type="entry name" value="Protein kinase-like (PK-like)"/>
    <property type="match status" value="1"/>
</dbReference>
<keyword evidence="8 16" id="KW-0067">ATP-binding</keyword>
<evidence type="ECO:0000313" key="19">
    <source>
        <dbReference type="EMBL" id="CAF1681407.1"/>
    </source>
</evidence>
<evidence type="ECO:0000256" key="2">
    <source>
        <dbReference type="ARBA" id="ARBA00013203"/>
    </source>
</evidence>
<evidence type="ECO:0000313" key="18">
    <source>
        <dbReference type="EMBL" id="CAF1565031.1"/>
    </source>
</evidence>
<dbReference type="Proteomes" id="UP000663834">
    <property type="component" value="Unassembled WGS sequence"/>
</dbReference>
<dbReference type="Proteomes" id="UP000663824">
    <property type="component" value="Unassembled WGS sequence"/>
</dbReference>
<comment type="catalytic activity">
    <reaction evidence="13">
        <text>L-seryl-[protein] + ATP = O-phospho-L-seryl-[protein] + ADP + H(+)</text>
        <dbReference type="Rhea" id="RHEA:17989"/>
        <dbReference type="Rhea" id="RHEA-COMP:9863"/>
        <dbReference type="Rhea" id="RHEA-COMP:11604"/>
        <dbReference type="ChEBI" id="CHEBI:15378"/>
        <dbReference type="ChEBI" id="CHEBI:29999"/>
        <dbReference type="ChEBI" id="CHEBI:30616"/>
        <dbReference type="ChEBI" id="CHEBI:83421"/>
        <dbReference type="ChEBI" id="CHEBI:456216"/>
        <dbReference type="EC" id="2.7.12.1"/>
    </reaction>
</comment>
<comment type="caution">
    <text evidence="18">The sequence shown here is derived from an EMBL/GenBank/DDBJ whole genome shotgun (WGS) entry which is preliminary data.</text>
</comment>
<evidence type="ECO:0000313" key="20">
    <source>
        <dbReference type="EMBL" id="CAF2012268.1"/>
    </source>
</evidence>
<evidence type="ECO:0000256" key="4">
    <source>
        <dbReference type="ARBA" id="ARBA00022527"/>
    </source>
</evidence>
<dbReference type="GO" id="GO:0004713">
    <property type="term" value="F:protein tyrosine kinase activity"/>
    <property type="evidence" value="ECO:0007669"/>
    <property type="project" value="UniProtKB-KW"/>
</dbReference>
<evidence type="ECO:0000256" key="9">
    <source>
        <dbReference type="ARBA" id="ARBA00023137"/>
    </source>
</evidence>
<evidence type="ECO:0000256" key="12">
    <source>
        <dbReference type="ARBA" id="ARBA00042638"/>
    </source>
</evidence>
<dbReference type="InterPro" id="IPR051302">
    <property type="entry name" value="Dual_SerThr-Tyr_Kinase"/>
</dbReference>
<evidence type="ECO:0000256" key="1">
    <source>
        <dbReference type="ARBA" id="ARBA00004496"/>
    </source>
</evidence>
<keyword evidence="7" id="KW-0418">Kinase</keyword>
<dbReference type="Pfam" id="PF00069">
    <property type="entry name" value="Pkinase"/>
    <property type="match status" value="1"/>
</dbReference>
<dbReference type="Gene3D" id="1.10.510.10">
    <property type="entry name" value="Transferase(Phosphotransferase) domain 1"/>
    <property type="match status" value="1"/>
</dbReference>
<dbReference type="Proteomes" id="UP000663855">
    <property type="component" value="Unassembled WGS sequence"/>
</dbReference>
<organism evidence="18 21">
    <name type="scientific">Rotaria magnacalcarata</name>
    <dbReference type="NCBI Taxonomy" id="392030"/>
    <lineage>
        <taxon>Eukaryota</taxon>
        <taxon>Metazoa</taxon>
        <taxon>Spiralia</taxon>
        <taxon>Gnathifera</taxon>
        <taxon>Rotifera</taxon>
        <taxon>Eurotatoria</taxon>
        <taxon>Bdelloidea</taxon>
        <taxon>Philodinida</taxon>
        <taxon>Philodinidae</taxon>
        <taxon>Rotaria</taxon>
    </lineage>
</organism>
<dbReference type="InterPro" id="IPR008271">
    <property type="entry name" value="Ser/Thr_kinase_AS"/>
</dbReference>
<evidence type="ECO:0000256" key="16">
    <source>
        <dbReference type="PROSITE-ProRule" id="PRU10141"/>
    </source>
</evidence>
<evidence type="ECO:0000256" key="15">
    <source>
        <dbReference type="ARBA" id="ARBA00051680"/>
    </source>
</evidence>
<dbReference type="EMBL" id="CAJNOV010014970">
    <property type="protein sequence ID" value="CAF1565031.1"/>
    <property type="molecule type" value="Genomic_DNA"/>
</dbReference>
<dbReference type="EMBL" id="CAJNRE010003202">
    <property type="protein sequence ID" value="CAF2012268.1"/>
    <property type="molecule type" value="Genomic_DNA"/>
</dbReference>
<dbReference type="EC" id="2.7.12.1" evidence="2"/>
<dbReference type="AlphaFoldDB" id="A0A815Y2S0"/>
<accession>A0A815Y2S0</accession>
<dbReference type="PANTHER" id="PTHR46392:SF1">
    <property type="entry name" value="DUAL SERINE_THREONINE AND TYROSINE PROTEIN KINASE"/>
    <property type="match status" value="1"/>
</dbReference>